<dbReference type="Pfam" id="PF00432">
    <property type="entry name" value="Prenyltrans"/>
    <property type="match status" value="2"/>
</dbReference>
<dbReference type="Pfam" id="PF14478">
    <property type="entry name" value="DUF4430"/>
    <property type="match status" value="1"/>
</dbReference>
<dbReference type="GO" id="GO:0003824">
    <property type="term" value="F:catalytic activity"/>
    <property type="evidence" value="ECO:0007669"/>
    <property type="project" value="InterPro"/>
</dbReference>
<accession>A0A3N9P2Y8</accession>
<evidence type="ECO:0000259" key="3">
    <source>
        <dbReference type="PROSITE" id="PS51272"/>
    </source>
</evidence>
<protein>
    <submittedName>
        <fullName evidence="4">DUF4430 domain-containing protein</fullName>
    </submittedName>
</protein>
<sequence length="1509" mass="156496">MKNRISSRMFALGMALLMIFSLLGVPFAPAGQALAEAADSQTTGAADAGYAADAAAATPSSQSIGVTDAVYSAAEYILKQGVASEWQAIGLAQAGYKVPSSYSAALNQKVEKAKGIFSAVTEYARYALAAKAIGEDPTHIEGYNLIESIYNSGGITGQSLNNAVYGLIALDSGSYTVPSDAKWTRDKLVQHILSRQNGDGGFALNSGGSSEPDLTAMTLAALSPYKSDPAVATAGQKAVQWLSAQQNTTHGGYGESSESVSQAIIGLTAYGVDPAGSDFTKSGSNLISRLMSFRTADGGFAHLLSGGNDAFATEQALQALAAYSLLTGGGDSNLYDFIANPPAVHPLVQVSVAIEGPTASLGEGNVYGSSALDALNKLAETKGISVVNPTGNYVTDIGGIPAGLFGSLSGWSYAVKRDGEWVAIDVGMKDFVLKDGDKLDIYYGNYGFTQLIDSVSFSPQQPKQGKALEVNVIQKTWVWDNETFTSHPVTSPAAGVSVSIGGKTAATNDQGVASFGTDLTPGPQTLQITGYQDNAAPTIVRYTGSVTVLPKEVPVSLAVEGPQGTIMEGSISGSVALEALQRLADANHTALDITQSSYGSFISGIGGISGDMNNWWSFVVQRGGKWIYPSVGIGDFELQASDKVLVYYGGYSTQVVDSLELSPLQPQPGQAFTIKVTQVQWVWNNTTYSSDPVTSPASGVKVSIGGQTEVTNDQGIASFSGLSAGSYAIEVTGYQAGGAPSVVRYTQQTAVSAPPAVSTATLSVVGDSVKGTILPSTSVALSAGDSPYSLLHRTLGGKVESRTTSGGVYVYSIDGLAEFDRGAESGWKYFVNGSEPSVSADKYVLKDGDEVLWKYVSSSSETSTGAASGTGNPAASGVSITSANTLPLNQVGATTAVSGTPMTAEKSAELAKTLAANSVSFAQLATSAGTALKDAAGEVQLQIPAGAVEGIAFTIGVQEQPSSRPELVSGLYEFTPNGTKFAKPTDLSIQFPVGARNPQNLALAWLDEKNDQWIPVPAVLDLSTGTITGKVSHFTKYAVVDRSKWEAAGSGVKADISAAAKWILSAGELSDWQAFGLVRSGNALPAGYLESVLKQISESKGEFRKVTDYERLALSVAAAGGNPRNAAGYDLIAKIYNNESLTKQGSNGPIFALLTLDSGNYSVPVNAPWTKAKLVKWILDIQNTDGGFPLADDGENNVDLTAMAVAALSAHKEETGVQAALDKAVAWLSAQQLEDGGYKLSGEENSESVSQVIIALSSAGIGPGDARFVKAKGSLLGNLATFKRSDGGYAHTINGESSGLATEQALLALTAYDLYLNGKGKLYSLAEAPAAAAFVFADEKQISAWALSSVHEAYDQKLMEGVGGAAPSFAPKSAITRAQFAALLVRLTGNTPADASAVSGFNDVKSDSWYYGYVMKAKELGVIGGVTAASFKPNQPVSRQDMAVMIARAYKLSLSSKTSFEDGAAIGSYAIDAVNAVTEKGYMTGFGGSFDPAAAVTREMAAVVAVRLP</sequence>
<dbReference type="Pfam" id="PF00395">
    <property type="entry name" value="SLH"/>
    <property type="match status" value="3"/>
</dbReference>
<dbReference type="RefSeq" id="WP_124696751.1">
    <property type="nucleotide sequence ID" value="NZ_JBHUFE010000005.1"/>
</dbReference>
<dbReference type="InterPro" id="IPR001119">
    <property type="entry name" value="SLH_dom"/>
</dbReference>
<dbReference type="OrthoDB" id="411361at2"/>
<dbReference type="Gene3D" id="1.50.10.20">
    <property type="match status" value="2"/>
</dbReference>
<dbReference type="SUPFAM" id="SSF48239">
    <property type="entry name" value="Terpenoid cyclases/Protein prenyltransferases"/>
    <property type="match status" value="2"/>
</dbReference>
<reference evidence="4 5" key="1">
    <citation type="submission" date="2018-11" db="EMBL/GenBank/DDBJ databases">
        <title>Genome sequence of strain 7197.</title>
        <authorList>
            <person name="Gao J."/>
            <person name="Sun J."/>
        </authorList>
    </citation>
    <scope>NUCLEOTIDE SEQUENCE [LARGE SCALE GENOMIC DNA]</scope>
    <source>
        <strain evidence="4 5">7197</strain>
    </source>
</reference>
<evidence type="ECO:0000313" key="4">
    <source>
        <dbReference type="EMBL" id="RQW09827.1"/>
    </source>
</evidence>
<dbReference type="InterPro" id="IPR027954">
    <property type="entry name" value="Transcobalamin-like_C"/>
</dbReference>
<evidence type="ECO:0000256" key="2">
    <source>
        <dbReference type="SAM" id="SignalP"/>
    </source>
</evidence>
<proteinExistence type="predicted"/>
<dbReference type="Gene3D" id="2.60.220.30">
    <property type="match status" value="1"/>
</dbReference>
<dbReference type="InterPro" id="IPR008930">
    <property type="entry name" value="Terpenoid_cyclase/PrenylTrfase"/>
</dbReference>
<keyword evidence="5" id="KW-1185">Reference proteome</keyword>
<name>A0A3N9P2Y8_9BACL</name>
<dbReference type="Proteomes" id="UP000282529">
    <property type="component" value="Unassembled WGS sequence"/>
</dbReference>
<dbReference type="CDD" id="cd00688">
    <property type="entry name" value="ISOPREN_C2_like"/>
    <property type="match status" value="2"/>
</dbReference>
<evidence type="ECO:0000313" key="5">
    <source>
        <dbReference type="Proteomes" id="UP000282529"/>
    </source>
</evidence>
<organism evidence="4 5">
    <name type="scientific">Paenibacillus rhizophilus</name>
    <dbReference type="NCBI Taxonomy" id="1850366"/>
    <lineage>
        <taxon>Bacteria</taxon>
        <taxon>Bacillati</taxon>
        <taxon>Bacillota</taxon>
        <taxon>Bacilli</taxon>
        <taxon>Bacillales</taxon>
        <taxon>Paenibacillaceae</taxon>
        <taxon>Paenibacillus</taxon>
    </lineage>
</organism>
<feature type="domain" description="SLH" evidence="3">
    <location>
        <begin position="1333"/>
        <end position="1396"/>
    </location>
</feature>
<feature type="chain" id="PRO_5038535162" evidence="2">
    <location>
        <begin position="31"/>
        <end position="1509"/>
    </location>
</feature>
<feature type="signal peptide" evidence="2">
    <location>
        <begin position="1"/>
        <end position="30"/>
    </location>
</feature>
<dbReference type="PANTHER" id="PTHR10559:SF18">
    <property type="entry name" value="TRANSCOBALAMIN II"/>
    <property type="match status" value="1"/>
</dbReference>
<keyword evidence="1" id="KW-0677">Repeat</keyword>
<dbReference type="EMBL" id="RQPI01000011">
    <property type="protein sequence ID" value="RQW09827.1"/>
    <property type="molecule type" value="Genomic_DNA"/>
</dbReference>
<dbReference type="PROSITE" id="PS51272">
    <property type="entry name" value="SLH"/>
    <property type="match status" value="3"/>
</dbReference>
<dbReference type="Gene3D" id="2.170.130.30">
    <property type="match status" value="3"/>
</dbReference>
<keyword evidence="2" id="KW-0732">Signal</keyword>
<feature type="domain" description="SLH" evidence="3">
    <location>
        <begin position="1397"/>
        <end position="1460"/>
    </location>
</feature>
<comment type="caution">
    <text evidence="4">The sequence shown here is derived from an EMBL/GenBank/DDBJ whole genome shotgun (WGS) entry which is preliminary data.</text>
</comment>
<dbReference type="InterPro" id="IPR051588">
    <property type="entry name" value="Cobalamin_Transport"/>
</dbReference>
<gene>
    <name evidence="4" type="ORF">EH198_17215</name>
</gene>
<dbReference type="InterPro" id="IPR001330">
    <property type="entry name" value="Prenyltrans"/>
</dbReference>
<feature type="domain" description="SLH" evidence="3">
    <location>
        <begin position="1461"/>
        <end position="1509"/>
    </location>
</feature>
<evidence type="ECO:0000256" key="1">
    <source>
        <dbReference type="ARBA" id="ARBA00022737"/>
    </source>
</evidence>
<dbReference type="PANTHER" id="PTHR10559">
    <property type="entry name" value="TRANSCOBALAMIN-1/GASTRIC INTRINSIC FACTOR"/>
    <property type="match status" value="1"/>
</dbReference>